<dbReference type="SUPFAM" id="SSF54001">
    <property type="entry name" value="Cysteine proteinases"/>
    <property type="match status" value="1"/>
</dbReference>
<feature type="domain" description="Transglutaminase-like" evidence="1">
    <location>
        <begin position="29"/>
        <end position="138"/>
    </location>
</feature>
<accession>A0AAX3N8H5</accession>
<dbReference type="RefSeq" id="WP_274359964.1">
    <property type="nucleotide sequence ID" value="NZ_CP118101.1"/>
</dbReference>
<gene>
    <name evidence="2" type="ORF">PUW23_03980</name>
</gene>
<sequence length="202" mass="23194">MQLIAQSESVEDYLCETKEVNYSLPSIQQLANELYSSSVSETEFVKIAFEYVRDQIAHSWDIQSSRITCIASDVLLYQEGICYAKSNLLCAILRCKGIPTGFCYQRLTLGDTPEMGYCIHALNSVYLQSIDRWIRLDARGNKSGVNAKFSLDEEHLAFQLRDYYEEVDYPIIYTAPHPKTIDVLRRHSDCIQMYLHGLPTEI</sequence>
<reference evidence="2" key="1">
    <citation type="submission" date="2023-02" db="EMBL/GenBank/DDBJ databases">
        <title>Pathogen: clinical or host-associated sample.</title>
        <authorList>
            <person name="Hergert J."/>
            <person name="Casey R."/>
            <person name="Wagner J."/>
            <person name="Young E.L."/>
            <person name="Oakeson K.F."/>
        </authorList>
    </citation>
    <scope>NUCLEOTIDE SEQUENCE</scope>
    <source>
        <strain evidence="2">2022CK-00830</strain>
    </source>
</reference>
<dbReference type="PANTHER" id="PTHR33490">
    <property type="entry name" value="BLR5614 PROTEIN-RELATED"/>
    <property type="match status" value="1"/>
</dbReference>
<dbReference type="InterPro" id="IPR002931">
    <property type="entry name" value="Transglutaminase-like"/>
</dbReference>
<proteinExistence type="predicted"/>
<evidence type="ECO:0000259" key="1">
    <source>
        <dbReference type="Pfam" id="PF01841"/>
    </source>
</evidence>
<dbReference type="AlphaFoldDB" id="A0AAX3N8H5"/>
<dbReference type="Proteomes" id="UP001220962">
    <property type="component" value="Chromosome"/>
</dbReference>
<dbReference type="Pfam" id="PF01841">
    <property type="entry name" value="Transglut_core"/>
    <property type="match status" value="1"/>
</dbReference>
<dbReference type="PANTHER" id="PTHR33490:SF3">
    <property type="entry name" value="CONSERVED INTEGRAL MEMBRANE PROTEIN"/>
    <property type="match status" value="1"/>
</dbReference>
<evidence type="ECO:0000313" key="2">
    <source>
        <dbReference type="EMBL" id="WDH85004.1"/>
    </source>
</evidence>
<name>A0AAX3N8H5_9BACL</name>
<dbReference type="Gene3D" id="3.10.620.30">
    <property type="match status" value="1"/>
</dbReference>
<dbReference type="EMBL" id="CP118101">
    <property type="protein sequence ID" value="WDH85004.1"/>
    <property type="molecule type" value="Genomic_DNA"/>
</dbReference>
<evidence type="ECO:0000313" key="3">
    <source>
        <dbReference type="Proteomes" id="UP001220962"/>
    </source>
</evidence>
<dbReference type="InterPro" id="IPR038765">
    <property type="entry name" value="Papain-like_cys_pep_sf"/>
</dbReference>
<organism evidence="2 3">
    <name type="scientific">Paenibacillus urinalis</name>
    <dbReference type="NCBI Taxonomy" id="521520"/>
    <lineage>
        <taxon>Bacteria</taxon>
        <taxon>Bacillati</taxon>
        <taxon>Bacillota</taxon>
        <taxon>Bacilli</taxon>
        <taxon>Bacillales</taxon>
        <taxon>Paenibacillaceae</taxon>
        <taxon>Paenibacillus</taxon>
    </lineage>
</organism>
<protein>
    <submittedName>
        <fullName evidence="2">Transglutaminase family protein</fullName>
    </submittedName>
</protein>